<feature type="compositionally biased region" description="Polar residues" evidence="1">
    <location>
        <begin position="82"/>
        <end position="99"/>
    </location>
</feature>
<comment type="caution">
    <text evidence="2">The sequence shown here is derived from an EMBL/GenBank/DDBJ whole genome shotgun (WGS) entry which is preliminary data.</text>
</comment>
<gene>
    <name evidence="2" type="ORF">HF086_018224</name>
</gene>
<name>A0A922MML6_SPOEX</name>
<feature type="region of interest" description="Disordered" evidence="1">
    <location>
        <begin position="82"/>
        <end position="106"/>
    </location>
</feature>
<sequence length="106" mass="11474">MTLFWKPYTPDQEQVLDLSRPAVRAEKVSQLLARSALAPPVPVPEMYPGFIGYLDAVSVYAEAAYYSFDAAYQPTPYLDPASTISPVSGHSSDPSLSATRDSDTAS</sequence>
<proteinExistence type="predicted"/>
<dbReference type="EMBL" id="JACEFF010000353">
    <property type="protein sequence ID" value="KAH9639156.1"/>
    <property type="molecule type" value="Genomic_DNA"/>
</dbReference>
<evidence type="ECO:0000313" key="2">
    <source>
        <dbReference type="EMBL" id="KAH9639156.1"/>
    </source>
</evidence>
<organism evidence="2 3">
    <name type="scientific">Spodoptera exigua</name>
    <name type="common">Beet armyworm</name>
    <name type="synonym">Noctua fulgens</name>
    <dbReference type="NCBI Taxonomy" id="7107"/>
    <lineage>
        <taxon>Eukaryota</taxon>
        <taxon>Metazoa</taxon>
        <taxon>Ecdysozoa</taxon>
        <taxon>Arthropoda</taxon>
        <taxon>Hexapoda</taxon>
        <taxon>Insecta</taxon>
        <taxon>Pterygota</taxon>
        <taxon>Neoptera</taxon>
        <taxon>Endopterygota</taxon>
        <taxon>Lepidoptera</taxon>
        <taxon>Glossata</taxon>
        <taxon>Ditrysia</taxon>
        <taxon>Noctuoidea</taxon>
        <taxon>Noctuidae</taxon>
        <taxon>Amphipyrinae</taxon>
        <taxon>Spodoptera</taxon>
    </lineage>
</organism>
<dbReference type="AlphaFoldDB" id="A0A922MML6"/>
<protein>
    <submittedName>
        <fullName evidence="2">Uncharacterized protein</fullName>
    </submittedName>
</protein>
<evidence type="ECO:0000256" key="1">
    <source>
        <dbReference type="SAM" id="MobiDB-lite"/>
    </source>
</evidence>
<evidence type="ECO:0000313" key="3">
    <source>
        <dbReference type="Proteomes" id="UP000814243"/>
    </source>
</evidence>
<reference evidence="2" key="1">
    <citation type="journal article" date="2021" name="G3 (Bethesda)">
        <title>Genome and transcriptome analysis of the beet armyworm Spodoptera exigua reveals targets for pest control. .</title>
        <authorList>
            <person name="Simon S."/>
            <person name="Breeschoten T."/>
            <person name="Jansen H.J."/>
            <person name="Dirks R.P."/>
            <person name="Schranz M.E."/>
            <person name="Ros V.I.D."/>
        </authorList>
    </citation>
    <scope>NUCLEOTIDE SEQUENCE</scope>
    <source>
        <strain evidence="2">TB_SE_WUR_2020</strain>
    </source>
</reference>
<dbReference type="Proteomes" id="UP000814243">
    <property type="component" value="Unassembled WGS sequence"/>
</dbReference>
<accession>A0A922MML6</accession>